<dbReference type="RefSeq" id="XP_016266551.1">
    <property type="nucleotide sequence ID" value="XM_016402654.1"/>
</dbReference>
<dbReference type="InterPro" id="IPR050613">
    <property type="entry name" value="Sec_Metabolite_Reg"/>
</dbReference>
<proteinExistence type="predicted"/>
<feature type="domain" description="Xylanolytic transcriptional activator regulatory" evidence="4">
    <location>
        <begin position="145"/>
        <end position="392"/>
    </location>
</feature>
<dbReference type="Pfam" id="PF04082">
    <property type="entry name" value="Fungal_trans"/>
    <property type="match status" value="1"/>
</dbReference>
<dbReference type="VEuPathDB" id="FungiDB:PV06_02012"/>
<gene>
    <name evidence="5" type="ORF">PV06_02012</name>
</gene>
<dbReference type="HOGENOM" id="CLU_013987_1_0_1"/>
<dbReference type="PANTHER" id="PTHR31001">
    <property type="entry name" value="UNCHARACTERIZED TRANSCRIPTIONAL REGULATORY PROTEIN"/>
    <property type="match status" value="1"/>
</dbReference>
<dbReference type="Proteomes" id="UP000053342">
    <property type="component" value="Unassembled WGS sequence"/>
</dbReference>
<dbReference type="CDD" id="cd12148">
    <property type="entry name" value="fungal_TF_MHR"/>
    <property type="match status" value="1"/>
</dbReference>
<evidence type="ECO:0000313" key="5">
    <source>
        <dbReference type="EMBL" id="KIW46335.1"/>
    </source>
</evidence>
<evidence type="ECO:0000313" key="6">
    <source>
        <dbReference type="Proteomes" id="UP000053342"/>
    </source>
</evidence>
<dbReference type="GO" id="GO:0005634">
    <property type="term" value="C:nucleus"/>
    <property type="evidence" value="ECO:0007669"/>
    <property type="project" value="UniProtKB-SubCell"/>
</dbReference>
<evidence type="ECO:0000256" key="1">
    <source>
        <dbReference type="ARBA" id="ARBA00004123"/>
    </source>
</evidence>
<comment type="subcellular location">
    <subcellularLocation>
        <location evidence="1">Nucleus</location>
    </subcellularLocation>
</comment>
<sequence length="614" mass="69718">MADKLSNMPPLITRTSVLNILHDRISILETGVSSEELRSSLPPNSDNPEEQASPPGDFDAANMTEINLPRLTEQDTSQSTITIDDVAWGRQSKRIFATNKNNVTLPALPRKLSYDSEQDWELPTESQARVLVAFHTEYLCWLHNTLYTPDFLDACEAFWKSGITDHPLWFGLYLSIMSVSAWCLPPHLASELWPQGDQKKQATKWYSGMIYVLYSNDFIGQHSLYSIQAIVISNLVSYVLGHSDLQTVLIATAIRIAQCMGLDRQNPDEPPADARSPYNGDLSSWKARVSSQTARRIWWQLIIQDYFEIAFANNYIVRRDRFCTPMPTNCDDHDLMEQPESVPTVSSYCIALAKIACLMPSLVDKLNSNLDQQPIEDRYPHVLEMDLKMRDLVSSLPAFLKRTEPEDPAWPTWVSWARSTLTISAADKIIMIHRSFMIKSFRESRYTYTRVTCVSAALTILREYDRIKHSNVASVWVVPAFTISAAIIIMLDLLHKSVTDETTLARRGMVQSVVTNLEQDKHNVMAMRGSKLLRALLNREIEMREAQVSPQDDFHCSFDNEIFGPPPQFAPNIPGDGEDGSLPFQYGAFESWFEGSVPYFSSTSMDLPYFEGFH</sequence>
<name>A0A0D2DUU1_9EURO</name>
<feature type="region of interest" description="Disordered" evidence="3">
    <location>
        <begin position="34"/>
        <end position="61"/>
    </location>
</feature>
<keyword evidence="2" id="KW-0539">Nucleus</keyword>
<dbReference type="GO" id="GO:0003677">
    <property type="term" value="F:DNA binding"/>
    <property type="evidence" value="ECO:0007669"/>
    <property type="project" value="InterPro"/>
</dbReference>
<dbReference type="GO" id="GO:0006351">
    <property type="term" value="P:DNA-templated transcription"/>
    <property type="evidence" value="ECO:0007669"/>
    <property type="project" value="InterPro"/>
</dbReference>
<dbReference type="GO" id="GO:0008270">
    <property type="term" value="F:zinc ion binding"/>
    <property type="evidence" value="ECO:0007669"/>
    <property type="project" value="InterPro"/>
</dbReference>
<dbReference type="STRING" id="215243.A0A0D2DUU1"/>
<dbReference type="InterPro" id="IPR007219">
    <property type="entry name" value="XnlR_reg_dom"/>
</dbReference>
<evidence type="ECO:0000259" key="4">
    <source>
        <dbReference type="Pfam" id="PF04082"/>
    </source>
</evidence>
<dbReference type="EMBL" id="KN847333">
    <property type="protein sequence ID" value="KIW46335.1"/>
    <property type="molecule type" value="Genomic_DNA"/>
</dbReference>
<dbReference type="OrthoDB" id="410267at2759"/>
<organism evidence="5 6">
    <name type="scientific">Exophiala oligosperma</name>
    <dbReference type="NCBI Taxonomy" id="215243"/>
    <lineage>
        <taxon>Eukaryota</taxon>
        <taxon>Fungi</taxon>
        <taxon>Dikarya</taxon>
        <taxon>Ascomycota</taxon>
        <taxon>Pezizomycotina</taxon>
        <taxon>Eurotiomycetes</taxon>
        <taxon>Chaetothyriomycetidae</taxon>
        <taxon>Chaetothyriales</taxon>
        <taxon>Herpotrichiellaceae</taxon>
        <taxon>Exophiala</taxon>
    </lineage>
</organism>
<evidence type="ECO:0000256" key="2">
    <source>
        <dbReference type="ARBA" id="ARBA00023242"/>
    </source>
</evidence>
<dbReference type="GeneID" id="27354086"/>
<evidence type="ECO:0000256" key="3">
    <source>
        <dbReference type="SAM" id="MobiDB-lite"/>
    </source>
</evidence>
<dbReference type="PANTHER" id="PTHR31001:SF90">
    <property type="entry name" value="CENTROMERE DNA-BINDING PROTEIN COMPLEX CBF3 SUBUNIT B"/>
    <property type="match status" value="1"/>
</dbReference>
<reference evidence="5 6" key="1">
    <citation type="submission" date="2015-01" db="EMBL/GenBank/DDBJ databases">
        <title>The Genome Sequence of Exophiala oligosperma CBS72588.</title>
        <authorList>
            <consortium name="The Broad Institute Genomics Platform"/>
            <person name="Cuomo C."/>
            <person name="de Hoog S."/>
            <person name="Gorbushina A."/>
            <person name="Stielow B."/>
            <person name="Teixiera M."/>
            <person name="Abouelleil A."/>
            <person name="Chapman S.B."/>
            <person name="Priest M."/>
            <person name="Young S.K."/>
            <person name="Wortman J."/>
            <person name="Nusbaum C."/>
            <person name="Birren B."/>
        </authorList>
    </citation>
    <scope>NUCLEOTIDE SEQUENCE [LARGE SCALE GENOMIC DNA]</scope>
    <source>
        <strain evidence="5 6">CBS 72588</strain>
    </source>
</reference>
<keyword evidence="6" id="KW-1185">Reference proteome</keyword>
<protein>
    <recommendedName>
        <fullName evidence="4">Xylanolytic transcriptional activator regulatory domain-containing protein</fullName>
    </recommendedName>
</protein>
<accession>A0A0D2DUU1</accession>
<dbReference type="AlphaFoldDB" id="A0A0D2DUU1"/>